<gene>
    <name evidence="1" type="ORF">ACFPCY_33715</name>
</gene>
<reference evidence="2" key="1">
    <citation type="journal article" date="2019" name="Int. J. Syst. Evol. Microbiol.">
        <title>The Global Catalogue of Microorganisms (GCM) 10K type strain sequencing project: providing services to taxonomists for standard genome sequencing and annotation.</title>
        <authorList>
            <consortium name="The Broad Institute Genomics Platform"/>
            <consortium name="The Broad Institute Genome Sequencing Center for Infectious Disease"/>
            <person name="Wu L."/>
            <person name="Ma J."/>
        </authorList>
    </citation>
    <scope>NUCLEOTIDE SEQUENCE [LARGE SCALE GENOMIC DNA]</scope>
    <source>
        <strain evidence="2">KLKA75</strain>
    </source>
</reference>
<keyword evidence="2" id="KW-1185">Reference proteome</keyword>
<evidence type="ECO:0000313" key="1">
    <source>
        <dbReference type="EMBL" id="MFC4912299.1"/>
    </source>
</evidence>
<comment type="caution">
    <text evidence="1">The sequence shown here is derived from an EMBL/GenBank/DDBJ whole genome shotgun (WGS) entry which is preliminary data.</text>
</comment>
<sequence>MEGIWLRMSTAEPGTCRIKATPAAIATGRVAPATPVSPALAEQDSMAYLAIRRAPEGTSRWEVGAIGHGPHGANLGKRIAAQIRCWAIDHDATPDITLHPATTPLEALPTGLAITKHDSIMLLTWH</sequence>
<dbReference type="Proteomes" id="UP001595872">
    <property type="component" value="Unassembled WGS sequence"/>
</dbReference>
<evidence type="ECO:0000313" key="2">
    <source>
        <dbReference type="Proteomes" id="UP001595872"/>
    </source>
</evidence>
<organism evidence="1 2">
    <name type="scientific">Actinomadura gamaensis</name>
    <dbReference type="NCBI Taxonomy" id="1763541"/>
    <lineage>
        <taxon>Bacteria</taxon>
        <taxon>Bacillati</taxon>
        <taxon>Actinomycetota</taxon>
        <taxon>Actinomycetes</taxon>
        <taxon>Streptosporangiales</taxon>
        <taxon>Thermomonosporaceae</taxon>
        <taxon>Actinomadura</taxon>
    </lineage>
</organism>
<accession>A0ABV9U8Y1</accession>
<dbReference type="EMBL" id="JBHSIT010000011">
    <property type="protein sequence ID" value="MFC4912299.1"/>
    <property type="molecule type" value="Genomic_DNA"/>
</dbReference>
<dbReference type="RefSeq" id="WP_378262055.1">
    <property type="nucleotide sequence ID" value="NZ_JBHSIT010000011.1"/>
</dbReference>
<name>A0ABV9U8Y1_9ACTN</name>
<protein>
    <submittedName>
        <fullName evidence="1">Uncharacterized protein</fullName>
    </submittedName>
</protein>
<proteinExistence type="predicted"/>